<accession>A0A4S4SY78</accession>
<reference evidence="1 2" key="1">
    <citation type="submission" date="2019-04" db="EMBL/GenBank/DDBJ databases">
        <authorList>
            <person name="Fouts D."/>
            <person name="Sutton G."/>
            <person name="Singh I."/>
            <person name="Nguyen K."/>
        </authorList>
    </citation>
    <scope>NUCLEOTIDE SEQUENCE [LARGE SCALE GENOMIC DNA]</scope>
    <source>
        <strain evidence="1 2">55</strain>
    </source>
</reference>
<dbReference type="Proteomes" id="UP000304895">
    <property type="component" value="Unassembled WGS sequence"/>
</dbReference>
<name>A0A4S4SY78_KLEPN</name>
<organism evidence="1 2">
    <name type="scientific">Klebsiella pneumoniae subsp. pneumoniae</name>
    <dbReference type="NCBI Taxonomy" id="72407"/>
    <lineage>
        <taxon>Bacteria</taxon>
        <taxon>Pseudomonadati</taxon>
        <taxon>Pseudomonadota</taxon>
        <taxon>Gammaproteobacteria</taxon>
        <taxon>Enterobacterales</taxon>
        <taxon>Enterobacteriaceae</taxon>
        <taxon>Klebsiella/Raoultella group</taxon>
        <taxon>Klebsiella</taxon>
        <taxon>Klebsiella pneumoniae complex</taxon>
    </lineage>
</organism>
<gene>
    <name evidence="1" type="ORF">E9161_23740</name>
</gene>
<comment type="caution">
    <text evidence="1">The sequence shown here is derived from an EMBL/GenBank/DDBJ whole genome shotgun (WGS) entry which is preliminary data.</text>
</comment>
<evidence type="ECO:0000313" key="1">
    <source>
        <dbReference type="EMBL" id="THI25022.1"/>
    </source>
</evidence>
<sequence>MLYPSPNRCSDYHHHRNDFPDQNYRTKCSESGIWKVAGTPSTTAPITKGNVMPPYRGKGVTWKLPQYA</sequence>
<dbReference type="AlphaFoldDB" id="A0A4S4SY78"/>
<evidence type="ECO:0000313" key="2">
    <source>
        <dbReference type="Proteomes" id="UP000304895"/>
    </source>
</evidence>
<protein>
    <submittedName>
        <fullName evidence="1">Uncharacterized protein</fullName>
    </submittedName>
</protein>
<proteinExistence type="predicted"/>
<dbReference type="EMBL" id="SSUJ01000026">
    <property type="protein sequence ID" value="THI25022.1"/>
    <property type="molecule type" value="Genomic_DNA"/>
</dbReference>